<dbReference type="PIRSF" id="PIRSF010312">
    <property type="entry name" value="Sulphur_oxidation_SoxY"/>
    <property type="match status" value="1"/>
</dbReference>
<evidence type="ECO:0000259" key="1">
    <source>
        <dbReference type="Pfam" id="PF13501"/>
    </source>
</evidence>
<dbReference type="Pfam" id="PF13501">
    <property type="entry name" value="SoxY"/>
    <property type="match status" value="1"/>
</dbReference>
<proteinExistence type="predicted"/>
<reference evidence="2" key="1">
    <citation type="submission" date="2016-10" db="EMBL/GenBank/DDBJ databases">
        <authorList>
            <person name="de Groot N.N."/>
        </authorList>
    </citation>
    <scope>NUCLEOTIDE SEQUENCE</scope>
</reference>
<sequence length="145" mass="15612">MKKFTLAVLFLATSLAYAENYRITNPEAWEAVKTADAIKALYGTNVTHEDARLKVIAPKLAENGGSIPISIKSTIPAKSIAVFQDANPRALTTIFSVNDNEKSNYALRIKMRQTANMTVVVEGLDGKLYAYAKEIDVSIGGCGGG</sequence>
<name>A0A1W1CTW8_9ZZZZ</name>
<dbReference type="InterPro" id="IPR038162">
    <property type="entry name" value="SoxY_sf"/>
</dbReference>
<protein>
    <submittedName>
        <fullName evidence="2">Sulfur oxidation protein SoxY</fullName>
    </submittedName>
</protein>
<feature type="domain" description="Ig-like SoxY" evidence="1">
    <location>
        <begin position="39"/>
        <end position="142"/>
    </location>
</feature>
<dbReference type="AlphaFoldDB" id="A0A1W1CTW8"/>
<dbReference type="InterPro" id="IPR016568">
    <property type="entry name" value="Sulphur_oxidation_SoxY"/>
</dbReference>
<dbReference type="EMBL" id="FPHI01000043">
    <property type="protein sequence ID" value="SFV69173.1"/>
    <property type="molecule type" value="Genomic_DNA"/>
</dbReference>
<dbReference type="InterPro" id="IPR032711">
    <property type="entry name" value="SoxY"/>
</dbReference>
<organism evidence="2">
    <name type="scientific">hydrothermal vent metagenome</name>
    <dbReference type="NCBI Taxonomy" id="652676"/>
    <lineage>
        <taxon>unclassified sequences</taxon>
        <taxon>metagenomes</taxon>
        <taxon>ecological metagenomes</taxon>
    </lineage>
</organism>
<dbReference type="Gene3D" id="2.60.40.2470">
    <property type="entry name" value="SoxY domain"/>
    <property type="match status" value="1"/>
</dbReference>
<gene>
    <name evidence="2" type="ORF">MNB_SV-3-1125</name>
</gene>
<evidence type="ECO:0000313" key="2">
    <source>
        <dbReference type="EMBL" id="SFV69173.1"/>
    </source>
</evidence>
<accession>A0A1W1CTW8</accession>